<feature type="non-terminal residue" evidence="2">
    <location>
        <position position="131"/>
    </location>
</feature>
<evidence type="ECO:0000313" key="2">
    <source>
        <dbReference type="EMBL" id="CAA9493481.1"/>
    </source>
</evidence>
<accession>A0A6J4SE69</accession>
<dbReference type="GO" id="GO:0005840">
    <property type="term" value="C:ribosome"/>
    <property type="evidence" value="ECO:0007669"/>
    <property type="project" value="UniProtKB-KW"/>
</dbReference>
<name>A0A6J4SE69_9SPHN</name>
<protein>
    <submittedName>
        <fullName evidence="2">SSU ribosomal protein S8p (S15Ae)</fullName>
    </submittedName>
</protein>
<keyword evidence="2" id="KW-0687">Ribonucleoprotein</keyword>
<reference evidence="2" key="1">
    <citation type="submission" date="2020-02" db="EMBL/GenBank/DDBJ databases">
        <authorList>
            <person name="Meier V. D."/>
        </authorList>
    </citation>
    <scope>NUCLEOTIDE SEQUENCE</scope>
    <source>
        <strain evidence="2">AVDCRST_MAG91</strain>
    </source>
</reference>
<gene>
    <name evidence="2" type="ORF">AVDCRST_MAG91-669</name>
</gene>
<evidence type="ECO:0000256" key="1">
    <source>
        <dbReference type="SAM" id="MobiDB-lite"/>
    </source>
</evidence>
<sequence>GVDRSPGRSAHPHPQRPAGQEGQRDDPGVEAARARPRRARARRLYSRLFGRSVGQAQGLAHRAQIFRGPSGDPACVPRVEARPPCIFGFDRSAAGPQRLGHHHRVHASRCFERRGSARPECRRRSAGGGIL</sequence>
<organism evidence="2">
    <name type="scientific">uncultured Sphingomonadaceae bacterium</name>
    <dbReference type="NCBI Taxonomy" id="169976"/>
    <lineage>
        <taxon>Bacteria</taxon>
        <taxon>Pseudomonadati</taxon>
        <taxon>Pseudomonadota</taxon>
        <taxon>Alphaproteobacteria</taxon>
        <taxon>Sphingomonadales</taxon>
        <taxon>Sphingomonadaceae</taxon>
        <taxon>environmental samples</taxon>
    </lineage>
</organism>
<feature type="non-terminal residue" evidence="2">
    <location>
        <position position="1"/>
    </location>
</feature>
<proteinExistence type="predicted"/>
<keyword evidence="2" id="KW-0689">Ribosomal protein</keyword>
<dbReference type="AlphaFoldDB" id="A0A6J4SE69"/>
<dbReference type="EMBL" id="CADCVX010000159">
    <property type="protein sequence ID" value="CAA9493481.1"/>
    <property type="molecule type" value="Genomic_DNA"/>
</dbReference>
<feature type="region of interest" description="Disordered" evidence="1">
    <location>
        <begin position="1"/>
        <end position="38"/>
    </location>
</feature>